<evidence type="ECO:0000256" key="1">
    <source>
        <dbReference type="ARBA" id="ARBA00022679"/>
    </source>
</evidence>
<evidence type="ECO:0000259" key="5">
    <source>
        <dbReference type="Pfam" id="PF02518"/>
    </source>
</evidence>
<evidence type="ECO:0000313" key="6">
    <source>
        <dbReference type="EMBL" id="MDC7226869.1"/>
    </source>
</evidence>
<dbReference type="GO" id="GO:0016301">
    <property type="term" value="F:kinase activity"/>
    <property type="evidence" value="ECO:0007669"/>
    <property type="project" value="UniProtKB-KW"/>
</dbReference>
<comment type="caution">
    <text evidence="6">The sequence shown here is derived from an EMBL/GenBank/DDBJ whole genome shotgun (WGS) entry which is preliminary data.</text>
</comment>
<keyword evidence="1" id="KW-0808">Transferase</keyword>
<dbReference type="Gene3D" id="3.30.565.10">
    <property type="entry name" value="Histidine kinase-like ATPase, C-terminal domain"/>
    <property type="match status" value="1"/>
</dbReference>
<evidence type="ECO:0000256" key="4">
    <source>
        <dbReference type="SAM" id="Coils"/>
    </source>
</evidence>
<dbReference type="InterPro" id="IPR003594">
    <property type="entry name" value="HATPase_dom"/>
</dbReference>
<evidence type="ECO:0000313" key="7">
    <source>
        <dbReference type="Proteomes" id="UP001221217"/>
    </source>
</evidence>
<dbReference type="InterPro" id="IPR036890">
    <property type="entry name" value="HATPase_C_sf"/>
</dbReference>
<dbReference type="Pfam" id="PF02518">
    <property type="entry name" value="HATPase_c"/>
    <property type="match status" value="1"/>
</dbReference>
<evidence type="ECO:0000256" key="2">
    <source>
        <dbReference type="ARBA" id="ARBA00022777"/>
    </source>
</evidence>
<reference evidence="6 7" key="1">
    <citation type="submission" date="2022-12" db="EMBL/GenBank/DDBJ databases">
        <title>Metagenome assembled genome from gulf of manar.</title>
        <authorList>
            <person name="Kohli P."/>
            <person name="Pk S."/>
            <person name="Venkata Ramana C."/>
            <person name="Sasikala C."/>
        </authorList>
    </citation>
    <scope>NUCLEOTIDE SEQUENCE [LARGE SCALE GENOMIC DNA]</scope>
    <source>
        <strain evidence="6">JB008</strain>
    </source>
</reference>
<accession>A0AAJ1IEV0</accession>
<dbReference type="GO" id="GO:0000160">
    <property type="term" value="P:phosphorelay signal transduction system"/>
    <property type="evidence" value="ECO:0007669"/>
    <property type="project" value="UniProtKB-KW"/>
</dbReference>
<dbReference type="EMBL" id="JAQQAL010000018">
    <property type="protein sequence ID" value="MDC7226869.1"/>
    <property type="molecule type" value="Genomic_DNA"/>
</dbReference>
<dbReference type="PANTHER" id="PTHR24421">
    <property type="entry name" value="NITRATE/NITRITE SENSOR PROTEIN NARX-RELATED"/>
    <property type="match status" value="1"/>
</dbReference>
<keyword evidence="4" id="KW-0175">Coiled coil</keyword>
<gene>
    <name evidence="6" type="ORF">PQJ61_08885</name>
</gene>
<dbReference type="InterPro" id="IPR050482">
    <property type="entry name" value="Sensor_HK_TwoCompSys"/>
</dbReference>
<keyword evidence="2" id="KW-0418">Kinase</keyword>
<dbReference type="Proteomes" id="UP001221217">
    <property type="component" value="Unassembled WGS sequence"/>
</dbReference>
<dbReference type="SUPFAM" id="SSF55874">
    <property type="entry name" value="ATPase domain of HSP90 chaperone/DNA topoisomerase II/histidine kinase"/>
    <property type="match status" value="1"/>
</dbReference>
<organism evidence="6 7">
    <name type="scientific">Candidatus Thalassospirochaeta sargassi</name>
    <dbReference type="NCBI Taxonomy" id="3119039"/>
    <lineage>
        <taxon>Bacteria</taxon>
        <taxon>Pseudomonadati</taxon>
        <taxon>Spirochaetota</taxon>
        <taxon>Spirochaetia</taxon>
        <taxon>Spirochaetales</taxon>
        <taxon>Spirochaetaceae</taxon>
        <taxon>Candidatus Thalassospirochaeta</taxon>
    </lineage>
</organism>
<dbReference type="CDD" id="cd16917">
    <property type="entry name" value="HATPase_UhpB-NarQ-NarX-like"/>
    <property type="match status" value="1"/>
</dbReference>
<dbReference type="AlphaFoldDB" id="A0AAJ1IEV0"/>
<feature type="coiled-coil region" evidence="4">
    <location>
        <begin position="15"/>
        <end position="73"/>
    </location>
</feature>
<keyword evidence="3" id="KW-0902">Two-component regulatory system</keyword>
<proteinExistence type="predicted"/>
<name>A0AAJ1IEV0_9SPIO</name>
<sequence>MIASIHKYVLTQSRLKNSEEIVQLLNSEREKERLNISSYLHDTILQEIGSILLTEEMRENEKLSAELRHISDNLRNLTYSIAPLHLNKAGLVEGITELAADFETENGISTTLTVNALNEELISDEVRLVYYRITQEALNNIRKHSEATAVSVKLVASHPYLILRIRDNGKGFDNTELRNESRRSEHLGMRLMHEQARNIGAVLIGESAPGAGTEISIKYHFQNDGRRYSDIGYCKAAVHQQENR</sequence>
<feature type="domain" description="Histidine kinase/HSP90-like ATPase" evidence="5">
    <location>
        <begin position="131"/>
        <end position="220"/>
    </location>
</feature>
<evidence type="ECO:0000256" key="3">
    <source>
        <dbReference type="ARBA" id="ARBA00023012"/>
    </source>
</evidence>
<protein>
    <recommendedName>
        <fullName evidence="5">Histidine kinase/HSP90-like ATPase domain-containing protein</fullName>
    </recommendedName>
</protein>